<comment type="caution">
    <text evidence="3">The sequence shown here is derived from an EMBL/GenBank/DDBJ whole genome shotgun (WGS) entry which is preliminary data.</text>
</comment>
<gene>
    <name evidence="3" type="ORF">COT93_03195</name>
</gene>
<dbReference type="EMBL" id="PFAL01000029">
    <property type="protein sequence ID" value="PIR95327.1"/>
    <property type="molecule type" value="Genomic_DNA"/>
</dbReference>
<evidence type="ECO:0000313" key="3">
    <source>
        <dbReference type="EMBL" id="PIR95327.1"/>
    </source>
</evidence>
<proteinExistence type="predicted"/>
<feature type="transmembrane region" description="Helical" evidence="2">
    <location>
        <begin position="86"/>
        <end position="110"/>
    </location>
</feature>
<evidence type="ECO:0000256" key="2">
    <source>
        <dbReference type="SAM" id="Phobius"/>
    </source>
</evidence>
<feature type="compositionally biased region" description="Low complexity" evidence="1">
    <location>
        <begin position="56"/>
        <end position="71"/>
    </location>
</feature>
<protein>
    <submittedName>
        <fullName evidence="3">Uncharacterized protein</fullName>
    </submittedName>
</protein>
<feature type="region of interest" description="Disordered" evidence="1">
    <location>
        <begin position="56"/>
        <end position="75"/>
    </location>
</feature>
<name>A0A2H0V892_9BACT</name>
<keyword evidence="2" id="KW-0472">Membrane</keyword>
<evidence type="ECO:0000256" key="1">
    <source>
        <dbReference type="SAM" id="MobiDB-lite"/>
    </source>
</evidence>
<sequence length="369" mass="39923">MFNSQKKNKSDSTVNDNITAAVNQDLIIHNMPRGVRLSGTIARGVNTPAFHGIESDNSSFSQSSVSNNSVSPTGTLNEKSPANFKIVGWLIMMGGLIFIGILVYLSYIFIIKPVASIPAEDANIIVPDISVDDTGENIATSADPIMDIISTTTDLNQDISLEGSTSTEVVATGTEPIMDIAPLLPILLDSDGDGLSDQEELVFGTSATSADSDNDTYSDSMEISGGYNPIGTGFLIDNDKLQLNSYSGDGFRYSILSPKDWTIQDSANGTTIFFIAPDESFIQVVVTPNYNKASILNWYSESFPGQSLTYNDVKTTATWEGTQSSDGKNVYLTDNRYDNVLVISYIPVISDQVLYPAVFQMMINSLILE</sequence>
<accession>A0A2H0V892</accession>
<organism evidence="3 4">
    <name type="scientific">Candidatus Falkowbacteria bacterium CG10_big_fil_rev_8_21_14_0_10_37_18</name>
    <dbReference type="NCBI Taxonomy" id="1974562"/>
    <lineage>
        <taxon>Bacteria</taxon>
        <taxon>Candidatus Falkowiibacteriota</taxon>
    </lineage>
</organism>
<dbReference type="Proteomes" id="UP000229972">
    <property type="component" value="Unassembled WGS sequence"/>
</dbReference>
<evidence type="ECO:0000313" key="4">
    <source>
        <dbReference type="Proteomes" id="UP000229972"/>
    </source>
</evidence>
<keyword evidence="2" id="KW-1133">Transmembrane helix</keyword>
<reference evidence="4" key="1">
    <citation type="submission" date="2017-09" db="EMBL/GenBank/DDBJ databases">
        <title>Depth-based differentiation of microbial function through sediment-hosted aquifers and enrichment of novel symbionts in the deep terrestrial subsurface.</title>
        <authorList>
            <person name="Probst A.J."/>
            <person name="Ladd B."/>
            <person name="Jarett J.K."/>
            <person name="Geller-Mcgrath D.E."/>
            <person name="Sieber C.M.K."/>
            <person name="Emerson J.B."/>
            <person name="Anantharaman K."/>
            <person name="Thomas B.C."/>
            <person name="Malmstrom R."/>
            <person name="Stieglmeier M."/>
            <person name="Klingl A."/>
            <person name="Woyke T."/>
            <person name="Ryan C.M."/>
            <person name="Banfield J.F."/>
        </authorList>
    </citation>
    <scope>NUCLEOTIDE SEQUENCE [LARGE SCALE GENOMIC DNA]</scope>
</reference>
<keyword evidence="2" id="KW-0812">Transmembrane</keyword>
<dbReference type="AlphaFoldDB" id="A0A2H0V892"/>